<gene>
    <name evidence="1" type="ORF">GCM10010339_26690</name>
</gene>
<sequence>MDIAKYLTVIDALCAGEFPADDGRSAPDGTAAGDRTVALETSRGTSAGDASVRERALADLHACREAIAERLHERWGRQQPWGQQTVRLRLARGEEIPEPWAVLSLLTDELDVWQLTGTARWLAIGLADRDDADEIRLLATVTQTPPP</sequence>
<proteinExistence type="predicted"/>
<reference evidence="1" key="2">
    <citation type="submission" date="2020-09" db="EMBL/GenBank/DDBJ databases">
        <authorList>
            <person name="Sun Q."/>
            <person name="Ohkuma M."/>
        </authorList>
    </citation>
    <scope>NUCLEOTIDE SEQUENCE</scope>
    <source>
        <strain evidence="1">JCM 4714</strain>
    </source>
</reference>
<evidence type="ECO:0000313" key="1">
    <source>
        <dbReference type="EMBL" id="GHE02660.1"/>
    </source>
</evidence>
<keyword evidence="2" id="KW-1185">Reference proteome</keyword>
<reference evidence="1" key="1">
    <citation type="journal article" date="2014" name="Int. J. Syst. Evol. Microbiol.">
        <title>Complete genome sequence of Corynebacterium casei LMG S-19264T (=DSM 44701T), isolated from a smear-ripened cheese.</title>
        <authorList>
            <consortium name="US DOE Joint Genome Institute (JGI-PGF)"/>
            <person name="Walter F."/>
            <person name="Albersmeier A."/>
            <person name="Kalinowski J."/>
            <person name="Ruckert C."/>
        </authorList>
    </citation>
    <scope>NUCLEOTIDE SEQUENCE</scope>
    <source>
        <strain evidence="1">JCM 4714</strain>
    </source>
</reference>
<accession>A0A919D1S3</accession>
<evidence type="ECO:0000313" key="2">
    <source>
        <dbReference type="Proteomes" id="UP000655443"/>
    </source>
</evidence>
<organism evidence="1 2">
    <name type="scientific">Streptomyces alanosinicus</name>
    <dbReference type="NCBI Taxonomy" id="68171"/>
    <lineage>
        <taxon>Bacteria</taxon>
        <taxon>Bacillati</taxon>
        <taxon>Actinomycetota</taxon>
        <taxon>Actinomycetes</taxon>
        <taxon>Kitasatosporales</taxon>
        <taxon>Streptomycetaceae</taxon>
        <taxon>Streptomyces</taxon>
    </lineage>
</organism>
<dbReference type="EMBL" id="BMVG01000005">
    <property type="protein sequence ID" value="GHE02660.1"/>
    <property type="molecule type" value="Genomic_DNA"/>
</dbReference>
<dbReference type="RefSeq" id="WP_189951871.1">
    <property type="nucleotide sequence ID" value="NZ_BMVG01000005.1"/>
</dbReference>
<comment type="caution">
    <text evidence="1">The sequence shown here is derived from an EMBL/GenBank/DDBJ whole genome shotgun (WGS) entry which is preliminary data.</text>
</comment>
<dbReference type="AlphaFoldDB" id="A0A919D1S3"/>
<protein>
    <submittedName>
        <fullName evidence="1">Uncharacterized protein</fullName>
    </submittedName>
</protein>
<dbReference type="Proteomes" id="UP000655443">
    <property type="component" value="Unassembled WGS sequence"/>
</dbReference>
<name>A0A919D1S3_9ACTN</name>